<keyword evidence="4" id="KW-1185">Reference proteome</keyword>
<dbReference type="SUPFAM" id="SSF51735">
    <property type="entry name" value="NAD(P)-binding Rossmann-fold domains"/>
    <property type="match status" value="1"/>
</dbReference>
<evidence type="ECO:0000256" key="1">
    <source>
        <dbReference type="ARBA" id="ARBA00006484"/>
    </source>
</evidence>
<organism evidence="3 4">
    <name type="scientific">Amycolatopsis ultiminotia</name>
    <dbReference type="NCBI Taxonomy" id="543629"/>
    <lineage>
        <taxon>Bacteria</taxon>
        <taxon>Bacillati</taxon>
        <taxon>Actinomycetota</taxon>
        <taxon>Actinomycetes</taxon>
        <taxon>Pseudonocardiales</taxon>
        <taxon>Pseudonocardiaceae</taxon>
        <taxon>Amycolatopsis</taxon>
    </lineage>
</organism>
<name>A0ABP6X760_9PSEU</name>
<accession>A0ABP6X760</accession>
<dbReference type="PRINTS" id="PR00080">
    <property type="entry name" value="SDRFAMILY"/>
</dbReference>
<dbReference type="Gene3D" id="3.40.50.720">
    <property type="entry name" value="NAD(P)-binding Rossmann-like Domain"/>
    <property type="match status" value="1"/>
</dbReference>
<dbReference type="Pfam" id="PF00106">
    <property type="entry name" value="adh_short"/>
    <property type="match status" value="1"/>
</dbReference>
<reference evidence="4" key="1">
    <citation type="journal article" date="2019" name="Int. J. Syst. Evol. Microbiol.">
        <title>The Global Catalogue of Microorganisms (GCM) 10K type strain sequencing project: providing services to taxonomists for standard genome sequencing and annotation.</title>
        <authorList>
            <consortium name="The Broad Institute Genomics Platform"/>
            <consortium name="The Broad Institute Genome Sequencing Center for Infectious Disease"/>
            <person name="Wu L."/>
            <person name="Ma J."/>
        </authorList>
    </citation>
    <scope>NUCLEOTIDE SEQUENCE [LARGE SCALE GENOMIC DNA]</scope>
    <source>
        <strain evidence="4">JCM 16898</strain>
    </source>
</reference>
<sequence length="288" mass="29968">MASTQQDLQGKVAIVTGASRGIGADTARLLAARGASVVCAARTLSAGGHPLAGSLDETVADIVNAGGTAHPVAVNLAKDEDCAELISVARERYGPVDILVNNAAVGFFGLVESMPASRWLLSWRVMCHATFVLSQLALQDMLPRTSGRIVNVTSESAIGPGRGPYDGSGDPIGDTCYGAHKVSVERFTQGLAEEVYARGIGVAALAPSQLVPTPGAVLNELVQGAEDPRAEPAEYMARAVEILLTAPLKEISGRVVYSQQLLAEYGLIDHGRGYGVDAEMPVSGFATR</sequence>
<dbReference type="PRINTS" id="PR00081">
    <property type="entry name" value="GDHRDH"/>
</dbReference>
<comment type="similarity">
    <text evidence="1 2">Belongs to the short-chain dehydrogenases/reductases (SDR) family.</text>
</comment>
<dbReference type="InterPro" id="IPR050259">
    <property type="entry name" value="SDR"/>
</dbReference>
<gene>
    <name evidence="3" type="ORF">GCM10022222_51550</name>
</gene>
<dbReference type="InterPro" id="IPR036291">
    <property type="entry name" value="NAD(P)-bd_dom_sf"/>
</dbReference>
<dbReference type="PANTHER" id="PTHR42879">
    <property type="entry name" value="3-OXOACYL-(ACYL-CARRIER-PROTEIN) REDUCTASE"/>
    <property type="match status" value="1"/>
</dbReference>
<evidence type="ECO:0000313" key="3">
    <source>
        <dbReference type="EMBL" id="GAA3561432.1"/>
    </source>
</evidence>
<protein>
    <submittedName>
        <fullName evidence="3">SDR family NAD(P)-dependent oxidoreductase</fullName>
    </submittedName>
</protein>
<dbReference type="Proteomes" id="UP001500689">
    <property type="component" value="Unassembled WGS sequence"/>
</dbReference>
<comment type="caution">
    <text evidence="3">The sequence shown here is derived from an EMBL/GenBank/DDBJ whole genome shotgun (WGS) entry which is preliminary data.</text>
</comment>
<dbReference type="InterPro" id="IPR002347">
    <property type="entry name" value="SDR_fam"/>
</dbReference>
<evidence type="ECO:0000256" key="2">
    <source>
        <dbReference type="RuleBase" id="RU000363"/>
    </source>
</evidence>
<dbReference type="PANTHER" id="PTHR42879:SF2">
    <property type="entry name" value="3-OXOACYL-[ACYL-CARRIER-PROTEIN] REDUCTASE FABG"/>
    <property type="match status" value="1"/>
</dbReference>
<proteinExistence type="inferred from homology"/>
<dbReference type="EMBL" id="BAAAZN010000011">
    <property type="protein sequence ID" value="GAA3561432.1"/>
    <property type="molecule type" value="Genomic_DNA"/>
</dbReference>
<dbReference type="RefSeq" id="WP_344864156.1">
    <property type="nucleotide sequence ID" value="NZ_BAAAZN010000011.1"/>
</dbReference>
<evidence type="ECO:0000313" key="4">
    <source>
        <dbReference type="Proteomes" id="UP001500689"/>
    </source>
</evidence>